<evidence type="ECO:0000313" key="3">
    <source>
        <dbReference type="EMBL" id="KRM01707.1"/>
    </source>
</evidence>
<evidence type="ECO:0000256" key="1">
    <source>
        <dbReference type="ARBA" id="ARBA00006484"/>
    </source>
</evidence>
<dbReference type="EMBL" id="AZFN01000015">
    <property type="protein sequence ID" value="KRM01707.1"/>
    <property type="molecule type" value="Genomic_DNA"/>
</dbReference>
<dbReference type="RefSeq" id="WP_056937549.1">
    <property type="nucleotide sequence ID" value="NZ_AZFN01000015.1"/>
</dbReference>
<dbReference type="Gene3D" id="3.40.50.720">
    <property type="entry name" value="NAD(P)-binding Rossmann-like Domain"/>
    <property type="match status" value="1"/>
</dbReference>
<proteinExistence type="inferred from homology"/>
<dbReference type="PANTHER" id="PTHR24321:SF8">
    <property type="entry name" value="ESTRADIOL 17-BETA-DEHYDROGENASE 8-RELATED"/>
    <property type="match status" value="1"/>
</dbReference>
<protein>
    <submittedName>
        <fullName evidence="3">Short-chain dehydrogenase oxidoreductase</fullName>
    </submittedName>
</protein>
<sequence>MLKQPKEIIVLLGAGQMGLKIVQRLASNHTILLGDINEDNLARAKEGLLDAGFVVETKIVDGSQRESIQAFADYAQSLGEVTNYIHTAGVSPNMANPQPIIDVDLVGTAIALEIFRNVIAPGGAGLVISSQAGHMFPLDPELERQLATVPADQLAVLPGVKAIDNSGLAYGVAKRANIVRVQHEAVLWGDHGARLNTVSPGVIITPLARHELAAQPEAYGEMIETSPAGRPGTPDEVAAAAEFLLDPKNSFITGTDLLIDGGVIAAMATGRYQLHG</sequence>
<dbReference type="Pfam" id="PF13561">
    <property type="entry name" value="adh_short_C2"/>
    <property type="match status" value="1"/>
</dbReference>
<evidence type="ECO:0000313" key="4">
    <source>
        <dbReference type="Proteomes" id="UP000051739"/>
    </source>
</evidence>
<dbReference type="Proteomes" id="UP000051739">
    <property type="component" value="Unassembled WGS sequence"/>
</dbReference>
<gene>
    <name evidence="3" type="ORF">FC60_GL000501</name>
</gene>
<keyword evidence="4" id="KW-1185">Reference proteome</keyword>
<dbReference type="NCBIfam" id="NF005395">
    <property type="entry name" value="PRK06940.1"/>
    <property type="match status" value="1"/>
</dbReference>
<comment type="similarity">
    <text evidence="1">Belongs to the short-chain dehydrogenases/reductases (SDR) family.</text>
</comment>
<comment type="caution">
    <text evidence="3">The sequence shown here is derived from an EMBL/GenBank/DDBJ whole genome shotgun (WGS) entry which is preliminary data.</text>
</comment>
<evidence type="ECO:0000256" key="2">
    <source>
        <dbReference type="ARBA" id="ARBA00023002"/>
    </source>
</evidence>
<name>A0A0R1VC98_9LACO</name>
<dbReference type="AlphaFoldDB" id="A0A0R1VC98"/>
<dbReference type="PANTHER" id="PTHR24321">
    <property type="entry name" value="DEHYDROGENASES, SHORT CHAIN"/>
    <property type="match status" value="1"/>
</dbReference>
<dbReference type="PRINTS" id="PR00081">
    <property type="entry name" value="GDHRDH"/>
</dbReference>
<keyword evidence="2" id="KW-0560">Oxidoreductase</keyword>
<accession>A0A0R1VC98</accession>
<organism evidence="3 4">
    <name type="scientific">Limosilactobacillus gastricus DSM 16045</name>
    <dbReference type="NCBI Taxonomy" id="1423749"/>
    <lineage>
        <taxon>Bacteria</taxon>
        <taxon>Bacillati</taxon>
        <taxon>Bacillota</taxon>
        <taxon>Bacilli</taxon>
        <taxon>Lactobacillales</taxon>
        <taxon>Lactobacillaceae</taxon>
        <taxon>Limosilactobacillus</taxon>
    </lineage>
</organism>
<dbReference type="SUPFAM" id="SSF51735">
    <property type="entry name" value="NAD(P)-binding Rossmann-fold domains"/>
    <property type="match status" value="1"/>
</dbReference>
<reference evidence="3 4" key="1">
    <citation type="journal article" date="2015" name="Genome Announc.">
        <title>Expanding the biotechnology potential of lactobacilli through comparative genomics of 213 strains and associated genera.</title>
        <authorList>
            <person name="Sun Z."/>
            <person name="Harris H.M."/>
            <person name="McCann A."/>
            <person name="Guo C."/>
            <person name="Argimon S."/>
            <person name="Zhang W."/>
            <person name="Yang X."/>
            <person name="Jeffery I.B."/>
            <person name="Cooney J.C."/>
            <person name="Kagawa T.F."/>
            <person name="Liu W."/>
            <person name="Song Y."/>
            <person name="Salvetti E."/>
            <person name="Wrobel A."/>
            <person name="Rasinkangas P."/>
            <person name="Parkhill J."/>
            <person name="Rea M.C."/>
            <person name="O'Sullivan O."/>
            <person name="Ritari J."/>
            <person name="Douillard F.P."/>
            <person name="Paul Ross R."/>
            <person name="Yang R."/>
            <person name="Briner A.E."/>
            <person name="Felis G.E."/>
            <person name="de Vos W.M."/>
            <person name="Barrangou R."/>
            <person name="Klaenhammer T.R."/>
            <person name="Caufield P.W."/>
            <person name="Cui Y."/>
            <person name="Zhang H."/>
            <person name="O'Toole P.W."/>
        </authorList>
    </citation>
    <scope>NUCLEOTIDE SEQUENCE [LARGE SCALE GENOMIC DNA]</scope>
    <source>
        <strain evidence="3 4">DSM 16045</strain>
    </source>
</reference>
<dbReference type="GO" id="GO:0016491">
    <property type="term" value="F:oxidoreductase activity"/>
    <property type="evidence" value="ECO:0007669"/>
    <property type="project" value="UniProtKB-KW"/>
</dbReference>
<dbReference type="PATRIC" id="fig|1423749.3.peg.505"/>
<dbReference type="InterPro" id="IPR002347">
    <property type="entry name" value="SDR_fam"/>
</dbReference>
<dbReference type="InterPro" id="IPR036291">
    <property type="entry name" value="NAD(P)-bd_dom_sf"/>
</dbReference>